<dbReference type="RefSeq" id="WP_209896293.1">
    <property type="nucleotide sequence ID" value="NZ_JAGGMR010000001.1"/>
</dbReference>
<dbReference type="Pfam" id="PF03636">
    <property type="entry name" value="Glyco_hydro_65N"/>
    <property type="match status" value="1"/>
</dbReference>
<feature type="domain" description="Glycoside hydrolase family 65 C-terminal" evidence="4">
    <location>
        <begin position="973"/>
        <end position="1031"/>
    </location>
</feature>
<dbReference type="InterPro" id="IPR023198">
    <property type="entry name" value="PGP-like_dom2"/>
</dbReference>
<proteinExistence type="inferred from homology"/>
<dbReference type="InterPro" id="IPR010976">
    <property type="entry name" value="B-phosphoglucomutase_hydrolase"/>
</dbReference>
<dbReference type="SUPFAM" id="SSF74650">
    <property type="entry name" value="Galactose mutarotase-like"/>
    <property type="match status" value="1"/>
</dbReference>
<dbReference type="Pfam" id="PF03633">
    <property type="entry name" value="Glyco_hydro_65C"/>
    <property type="match status" value="1"/>
</dbReference>
<dbReference type="Pfam" id="PF00702">
    <property type="entry name" value="Hydrolase"/>
    <property type="match status" value="1"/>
</dbReference>
<name>A0ABS4QMV6_9NOCA</name>
<dbReference type="SUPFAM" id="SSF56784">
    <property type="entry name" value="HAD-like"/>
    <property type="match status" value="1"/>
</dbReference>
<dbReference type="Gene3D" id="2.70.98.40">
    <property type="entry name" value="Glycoside hydrolase, family 65, N-terminal domain"/>
    <property type="match status" value="1"/>
</dbReference>
<dbReference type="PANTHER" id="PTHR11051:SF8">
    <property type="entry name" value="PROTEIN-GLUCOSYLGALACTOSYLHYDROXYLYSINE GLUCOSIDASE"/>
    <property type="match status" value="1"/>
</dbReference>
<dbReference type="InterPro" id="IPR005194">
    <property type="entry name" value="Glyco_hydro_65_C"/>
</dbReference>
<evidence type="ECO:0000256" key="1">
    <source>
        <dbReference type="ARBA" id="ARBA00006171"/>
    </source>
</evidence>
<comment type="similarity">
    <text evidence="1">Belongs to the HAD-like hydrolase superfamily. CbbY/CbbZ/Gph/YieH family.</text>
</comment>
<dbReference type="GO" id="GO:0016787">
    <property type="term" value="F:hydrolase activity"/>
    <property type="evidence" value="ECO:0007669"/>
    <property type="project" value="UniProtKB-KW"/>
</dbReference>
<dbReference type="InterPro" id="IPR011013">
    <property type="entry name" value="Gal_mutarotase_sf_dom"/>
</dbReference>
<accession>A0ABS4QMV6</accession>
<evidence type="ECO:0000313" key="6">
    <source>
        <dbReference type="EMBL" id="MBP2193042.1"/>
    </source>
</evidence>
<dbReference type="Gene3D" id="3.40.50.1000">
    <property type="entry name" value="HAD superfamily/HAD-like"/>
    <property type="match status" value="1"/>
</dbReference>
<dbReference type="Gene3D" id="1.50.10.10">
    <property type="match status" value="1"/>
</dbReference>
<dbReference type="Gene3D" id="2.60.420.10">
    <property type="entry name" value="Maltose phosphorylase, domain 3"/>
    <property type="match status" value="1"/>
</dbReference>
<dbReference type="InterPro" id="IPR005195">
    <property type="entry name" value="Glyco_hydro_65_M"/>
</dbReference>
<dbReference type="EMBL" id="JAGGMR010000001">
    <property type="protein sequence ID" value="MBP2193042.1"/>
    <property type="molecule type" value="Genomic_DNA"/>
</dbReference>
<sequence>MSDPEMRIPYSAVLFDMDGVVTDTAAIHQQAWKALFDSVLQDQRVDDGADTRPFDSDDYFRLVDGRGRLDAIAAFLESRQVSVPDGHEDDTDDVWSAHGFAARKNTLFRKILEEQGVHAFPGTVELLRRLRGGRVPVALVSASRNVSAVLDATDIRGLFDVIVDGNVVAELDLPGKPDPAMFVEAARRLGVEPAHAVVVEDAAAGVRAAAAGGFGLVVGIDRATPADSLARAGADIVTGDTARLDLGFEPADQWTLRYGGFDPAHEGHREALTALSNGYLGVRGAAPEHRADRTHYPGTYLAGVYNRLTSAVDGIRVEDEHLVNIPNWLSMDIRIADEPWLSEGGLNIREERRDLDLRQAVLVRTAVLSDSRGRRLRMTQRRIVSMDDPHRAAMETTLIAWGWSGRVQVRSGVDTRVTNAGVPEYRLLAHRHLADAHWEQADRETLLVRTRTRTSDIQIALAHRMWTTGARMVAAIRSAERRAEPQTHLDLEVEDSRPVVVDKSIAIVTSRDAAIDSPASAVLAALCRNPGGVAELLPAHRRAWAVLWDRLRIELDGCDSWTALAINLHIFHVAQTITRHSADLDAGIPPRGLHGEGYRGHVFWDEMFILPLLILNLSDVAEAMLHYRSRRLSAARAAATRAGWAGAMFPWQSGSDGREETPAQLFNPYSGSWMPDHSWRQRHVGLAVAYNAWHFYEYTGDREWLAENGAPLIIEVATLFAAMADHDREHDRYHIEGVMGPDEYHDGYPETPGAGICDNAYTNVLAAWLCGKAVETLDILAGHAAAELAERLDIDLERDPTRWERMSRRMAVCFHAGVISQFREYDDLLELDWDRYRERYGDIGRLDLILESEGDSTNRYKLSKQPDVLMLLHLFGPDQLCELLDRLGYPATTSMLERTMDYYVQRTSDGSTLSPVVHASILARLRPDDAWAAFHQALRADLTNQTGSSTRHGIHLGAMAGTLDIVLRSFAGMHYRHDRLTFAPRLPEQIERVRFGLHYHGHRIDVTVDHNLVHLAVRDCSAPPIVVEVGGVRESLCGGQVREFELGRTQS</sequence>
<dbReference type="SFLD" id="SFLDG01129">
    <property type="entry name" value="C1.5:_HAD__Beta-PGM__Phosphata"/>
    <property type="match status" value="1"/>
</dbReference>
<feature type="domain" description="Glycoside hydrolase family 65 N-terminal" evidence="5">
    <location>
        <begin position="258"/>
        <end position="511"/>
    </location>
</feature>
<dbReference type="NCBIfam" id="TIGR01509">
    <property type="entry name" value="HAD-SF-IA-v3"/>
    <property type="match status" value="1"/>
</dbReference>
<gene>
    <name evidence="6" type="ORF">BJ987_005943</name>
</gene>
<dbReference type="PANTHER" id="PTHR11051">
    <property type="entry name" value="GLYCOSYL HYDROLASE-RELATED"/>
    <property type="match status" value="1"/>
</dbReference>
<protein>
    <submittedName>
        <fullName evidence="6">Beta-phosphoglucomutase family hydrolase</fullName>
    </submittedName>
</protein>
<dbReference type="SFLD" id="SFLDS00003">
    <property type="entry name" value="Haloacid_Dehalogenase"/>
    <property type="match status" value="1"/>
</dbReference>
<reference evidence="6 7" key="1">
    <citation type="submission" date="2021-03" db="EMBL/GenBank/DDBJ databases">
        <title>Sequencing the genomes of 1000 actinobacteria strains.</title>
        <authorList>
            <person name="Klenk H.-P."/>
        </authorList>
    </citation>
    <scope>NUCLEOTIDE SEQUENCE [LARGE SCALE GENOMIC DNA]</scope>
    <source>
        <strain evidence="6 7">DSM 45516</strain>
    </source>
</reference>
<evidence type="ECO:0000259" key="5">
    <source>
        <dbReference type="Pfam" id="PF03636"/>
    </source>
</evidence>
<keyword evidence="6" id="KW-0378">Hydrolase</keyword>
<dbReference type="InterPro" id="IPR023214">
    <property type="entry name" value="HAD_sf"/>
</dbReference>
<dbReference type="InterPro" id="IPR036412">
    <property type="entry name" value="HAD-like_sf"/>
</dbReference>
<dbReference type="InterPro" id="IPR012341">
    <property type="entry name" value="6hp_glycosidase-like_sf"/>
</dbReference>
<comment type="caution">
    <text evidence="6">The sequence shown here is derived from an EMBL/GenBank/DDBJ whole genome shotgun (WGS) entry which is preliminary data.</text>
</comment>
<dbReference type="NCBIfam" id="TIGR02009">
    <property type="entry name" value="PGMB-YQAB-SF"/>
    <property type="match status" value="1"/>
</dbReference>
<evidence type="ECO:0000256" key="2">
    <source>
        <dbReference type="ARBA" id="ARBA00023295"/>
    </source>
</evidence>
<evidence type="ECO:0000259" key="3">
    <source>
        <dbReference type="Pfam" id="PF03632"/>
    </source>
</evidence>
<dbReference type="InterPro" id="IPR008928">
    <property type="entry name" value="6-hairpin_glycosidase_sf"/>
</dbReference>
<organism evidence="6 7">
    <name type="scientific">Nocardia goodfellowii</name>
    <dbReference type="NCBI Taxonomy" id="882446"/>
    <lineage>
        <taxon>Bacteria</taxon>
        <taxon>Bacillati</taxon>
        <taxon>Actinomycetota</taxon>
        <taxon>Actinomycetes</taxon>
        <taxon>Mycobacteriales</taxon>
        <taxon>Nocardiaceae</taxon>
        <taxon>Nocardia</taxon>
    </lineage>
</organism>
<evidence type="ECO:0000313" key="7">
    <source>
        <dbReference type="Proteomes" id="UP001519325"/>
    </source>
</evidence>
<dbReference type="Proteomes" id="UP001519325">
    <property type="component" value="Unassembled WGS sequence"/>
</dbReference>
<keyword evidence="2" id="KW-0326">Glycosidase</keyword>
<dbReference type="SUPFAM" id="SSF48208">
    <property type="entry name" value="Six-hairpin glycosidases"/>
    <property type="match status" value="1"/>
</dbReference>
<keyword evidence="7" id="KW-1185">Reference proteome</keyword>
<dbReference type="Gene3D" id="1.10.150.240">
    <property type="entry name" value="Putative phosphatase, domain 2"/>
    <property type="match status" value="1"/>
</dbReference>
<dbReference type="InterPro" id="IPR005196">
    <property type="entry name" value="Glyco_hydro_65_N"/>
</dbReference>
<dbReference type="InterPro" id="IPR006439">
    <property type="entry name" value="HAD-SF_hydro_IA"/>
</dbReference>
<feature type="domain" description="Glycoside hydrolase family 65 central catalytic" evidence="3">
    <location>
        <begin position="568"/>
        <end position="963"/>
    </location>
</feature>
<evidence type="ECO:0000259" key="4">
    <source>
        <dbReference type="Pfam" id="PF03633"/>
    </source>
</evidence>
<dbReference type="Pfam" id="PF03632">
    <property type="entry name" value="Glyco_hydro_65m"/>
    <property type="match status" value="1"/>
</dbReference>
<dbReference type="InterPro" id="IPR037018">
    <property type="entry name" value="GH65_N"/>
</dbReference>